<name>M0QEU7_9ACTN</name>
<gene>
    <name evidence="2" type="ORF">GS4_05_03370</name>
</gene>
<reference evidence="2 3" key="1">
    <citation type="submission" date="2013-01" db="EMBL/GenBank/DDBJ databases">
        <title>Whole genome shotgun sequence of Gordonia soli NBRC 108243.</title>
        <authorList>
            <person name="Isaki-Nakamura S."/>
            <person name="Hosoyama A."/>
            <person name="Tsuchikane K."/>
            <person name="Ando Y."/>
            <person name="Baba S."/>
            <person name="Ohji S."/>
            <person name="Hamada M."/>
            <person name="Tamura T."/>
            <person name="Yamazoe A."/>
            <person name="Yamazaki S."/>
            <person name="Fujita N."/>
        </authorList>
    </citation>
    <scope>NUCLEOTIDE SEQUENCE [LARGE SCALE GENOMIC DNA]</scope>
    <source>
        <strain evidence="2 3">NBRC 108243</strain>
    </source>
</reference>
<feature type="compositionally biased region" description="Basic and acidic residues" evidence="1">
    <location>
        <begin position="32"/>
        <end position="41"/>
    </location>
</feature>
<keyword evidence="3" id="KW-1185">Reference proteome</keyword>
<feature type="region of interest" description="Disordered" evidence="1">
    <location>
        <begin position="26"/>
        <end position="54"/>
    </location>
</feature>
<evidence type="ECO:0000313" key="3">
    <source>
        <dbReference type="Proteomes" id="UP000011666"/>
    </source>
</evidence>
<protein>
    <submittedName>
        <fullName evidence="2">Uncharacterized protein</fullName>
    </submittedName>
</protein>
<comment type="caution">
    <text evidence="2">The sequence shown here is derived from an EMBL/GenBank/DDBJ whole genome shotgun (WGS) entry which is preliminary data.</text>
</comment>
<accession>M0QEU7</accession>
<dbReference type="AlphaFoldDB" id="M0QEU7"/>
<proteinExistence type="predicted"/>
<organism evidence="2 3">
    <name type="scientific">Gordonia soli NBRC 108243</name>
    <dbReference type="NCBI Taxonomy" id="1223545"/>
    <lineage>
        <taxon>Bacteria</taxon>
        <taxon>Bacillati</taxon>
        <taxon>Actinomycetota</taxon>
        <taxon>Actinomycetes</taxon>
        <taxon>Mycobacteriales</taxon>
        <taxon>Gordoniaceae</taxon>
        <taxon>Gordonia</taxon>
    </lineage>
</organism>
<evidence type="ECO:0000313" key="2">
    <source>
        <dbReference type="EMBL" id="GAC67123.1"/>
    </source>
</evidence>
<dbReference type="Proteomes" id="UP000011666">
    <property type="component" value="Unassembled WGS sequence"/>
</dbReference>
<sequence>MGPDGSTMRLAPEVKVSAAAMMVDLSESDGEDDRHVERPRDGGPVVSDPAAATEEECALHARDCTPHRR</sequence>
<dbReference type="EMBL" id="BANX01000005">
    <property type="protein sequence ID" value="GAC67123.1"/>
    <property type="molecule type" value="Genomic_DNA"/>
</dbReference>
<evidence type="ECO:0000256" key="1">
    <source>
        <dbReference type="SAM" id="MobiDB-lite"/>
    </source>
</evidence>